<keyword evidence="1" id="KW-0560">Oxidoreductase</keyword>
<gene>
    <name evidence="4" type="ORF">GIW81_10535</name>
</gene>
<evidence type="ECO:0000313" key="5">
    <source>
        <dbReference type="Proteomes" id="UP000440694"/>
    </source>
</evidence>
<evidence type="ECO:0000259" key="3">
    <source>
        <dbReference type="Pfam" id="PF09176"/>
    </source>
</evidence>
<evidence type="ECO:0000256" key="2">
    <source>
        <dbReference type="SAM" id="MobiDB-lite"/>
    </source>
</evidence>
<dbReference type="InterPro" id="IPR015259">
    <property type="entry name" value="Methyl-teptahyd_DH_N"/>
</dbReference>
<dbReference type="Proteomes" id="UP000440694">
    <property type="component" value="Unassembled WGS sequence"/>
</dbReference>
<feature type="region of interest" description="Disordered" evidence="2">
    <location>
        <begin position="1"/>
        <end position="35"/>
    </location>
</feature>
<dbReference type="SUPFAM" id="SSF53223">
    <property type="entry name" value="Aminoacid dehydrogenase-like, N-terminal domain"/>
    <property type="match status" value="1"/>
</dbReference>
<protein>
    <submittedName>
        <fullName evidence="4">Methylenetetrahydromethanopterin dehydrogenase</fullName>
    </submittedName>
</protein>
<organism evidence="4 5">
    <name type="scientific">Hyphomicrobium album</name>
    <dbReference type="NCBI Taxonomy" id="2665159"/>
    <lineage>
        <taxon>Bacteria</taxon>
        <taxon>Pseudomonadati</taxon>
        <taxon>Pseudomonadota</taxon>
        <taxon>Alphaproteobacteria</taxon>
        <taxon>Hyphomicrobiales</taxon>
        <taxon>Hyphomicrobiaceae</taxon>
        <taxon>Hyphomicrobium</taxon>
    </lineage>
</organism>
<accession>A0A6I3KM02</accession>
<feature type="domain" description="Methylene-tetrahydromethanopterin dehydrogenase N-terminal" evidence="3">
    <location>
        <begin position="51"/>
        <end position="130"/>
    </location>
</feature>
<proteinExistence type="predicted"/>
<dbReference type="AlphaFoldDB" id="A0A6I3KM02"/>
<dbReference type="SUPFAM" id="SSF51735">
    <property type="entry name" value="NAD(P)-binding Rossmann-fold domains"/>
    <property type="match status" value="1"/>
</dbReference>
<name>A0A6I3KM02_9HYPH</name>
<dbReference type="InterPro" id="IPR036291">
    <property type="entry name" value="NAD(P)-bd_dom_sf"/>
</dbReference>
<dbReference type="GO" id="GO:0016491">
    <property type="term" value="F:oxidoreductase activity"/>
    <property type="evidence" value="ECO:0007669"/>
    <property type="project" value="UniProtKB-KW"/>
</dbReference>
<evidence type="ECO:0000313" key="4">
    <source>
        <dbReference type="EMBL" id="MTD94767.1"/>
    </source>
</evidence>
<evidence type="ECO:0000256" key="1">
    <source>
        <dbReference type="ARBA" id="ARBA00023002"/>
    </source>
</evidence>
<comment type="caution">
    <text evidence="4">The sequence shown here is derived from an EMBL/GenBank/DDBJ whole genome shotgun (WGS) entry which is preliminary data.</text>
</comment>
<dbReference type="Pfam" id="PF09176">
    <property type="entry name" value="Mpt_N"/>
    <property type="match status" value="1"/>
</dbReference>
<dbReference type="Gene3D" id="3.40.50.10280">
    <property type="entry name" value="Methylene-tetrahydromethanopterin dehydrogenase, N-terminal domain"/>
    <property type="match status" value="1"/>
</dbReference>
<sequence>MDDQSNLLSEIAPTQTASEGGQQPASTRRSRKQPSATPILHFLSTQAFASPFDVNMAVDAGFKVVVPHTNAGLEHTTGLVQDAIFSRPVEYGCRTGLFIGGKDALLALDMLAAAQAALVPPFQLSAFADPGGSFTTAAAMVALVEDVYRARTGHSLKGAQVAVFGATGVVGFASSIIAAQAGAKVTMTSHIGVKALEPFVRAGRARFGVDLKPVAAGRATDKASIVAKADIVLCAAAAGVRVLTQKQLAKSRRLAVVADVNAVPPSGIEGVELFDRGRLLDGSDVASVGPLAIGDIKYKTQAALFRSMLASRETVMLDFTHAFAKARKLVCARPANP</sequence>
<dbReference type="InterPro" id="IPR046346">
    <property type="entry name" value="Aminoacid_DH-like_N_sf"/>
</dbReference>
<keyword evidence="5" id="KW-1185">Reference proteome</keyword>
<reference evidence="4 5" key="1">
    <citation type="submission" date="2019-11" db="EMBL/GenBank/DDBJ databases">
        <title>Identification of a novel strain.</title>
        <authorList>
            <person name="Xu Q."/>
            <person name="Wang G."/>
        </authorList>
    </citation>
    <scope>NUCLEOTIDE SEQUENCE [LARGE SCALE GENOMIC DNA]</scope>
    <source>
        <strain evidence="5">xq</strain>
    </source>
</reference>
<feature type="compositionally biased region" description="Polar residues" evidence="2">
    <location>
        <begin position="1"/>
        <end position="27"/>
    </location>
</feature>
<dbReference type="InterPro" id="IPR037089">
    <property type="entry name" value="Methyl-teptahyd_DH_N_sf"/>
</dbReference>
<dbReference type="Gene3D" id="3.40.50.720">
    <property type="entry name" value="NAD(P)-binding Rossmann-like Domain"/>
    <property type="match status" value="1"/>
</dbReference>
<dbReference type="EMBL" id="WMBQ01000001">
    <property type="protein sequence ID" value="MTD94767.1"/>
    <property type="molecule type" value="Genomic_DNA"/>
</dbReference>